<organism evidence="1 2">
    <name type="scientific">Hydrogenophaga palleronii</name>
    <dbReference type="NCBI Taxonomy" id="65655"/>
    <lineage>
        <taxon>Bacteria</taxon>
        <taxon>Pseudomonadati</taxon>
        <taxon>Pseudomonadota</taxon>
        <taxon>Betaproteobacteria</taxon>
        <taxon>Burkholderiales</taxon>
        <taxon>Comamonadaceae</taxon>
        <taxon>Hydrogenophaga</taxon>
    </lineage>
</organism>
<evidence type="ECO:0000313" key="2">
    <source>
        <dbReference type="Proteomes" id="UP001265700"/>
    </source>
</evidence>
<proteinExistence type="predicted"/>
<gene>
    <name evidence="1" type="ORF">J2W49_004875</name>
</gene>
<evidence type="ECO:0000313" key="1">
    <source>
        <dbReference type="EMBL" id="MDR7152897.1"/>
    </source>
</evidence>
<reference evidence="1 2" key="1">
    <citation type="submission" date="2023-07" db="EMBL/GenBank/DDBJ databases">
        <title>Sorghum-associated microbial communities from plants grown in Nebraska, USA.</title>
        <authorList>
            <person name="Schachtman D."/>
        </authorList>
    </citation>
    <scope>NUCLEOTIDE SEQUENCE [LARGE SCALE GENOMIC DNA]</scope>
    <source>
        <strain evidence="1 2">4249</strain>
    </source>
</reference>
<dbReference type="Proteomes" id="UP001265700">
    <property type="component" value="Unassembled WGS sequence"/>
</dbReference>
<name>A0ABU1WVL5_9BURK</name>
<comment type="caution">
    <text evidence="1">The sequence shown here is derived from an EMBL/GenBank/DDBJ whole genome shotgun (WGS) entry which is preliminary data.</text>
</comment>
<dbReference type="EMBL" id="JAVDWU010000015">
    <property type="protein sequence ID" value="MDR7152897.1"/>
    <property type="molecule type" value="Genomic_DNA"/>
</dbReference>
<sequence length="48" mass="5463">MIFPTTGIAAWSIEDIYIQPVERLLSLQSSALTFELQVKADWGRQSHD</sequence>
<accession>A0ABU1WVL5</accession>
<keyword evidence="2" id="KW-1185">Reference proteome</keyword>
<protein>
    <submittedName>
        <fullName evidence="1">Uncharacterized protein</fullName>
    </submittedName>
</protein>